<dbReference type="Pfam" id="PF00814">
    <property type="entry name" value="TsaD"/>
    <property type="match status" value="1"/>
</dbReference>
<sequence>MIFLSRYFSTTFYVKNGKKIVLGIETSCDDTAVAIVDSNKNILGRRNFSKKDSQIKLGGICPSVTQQLHRNYIDRAINESMKDAGIRYYDLDAIAVTTRPGIILSLKVGACKAVNLAQKYNLPLVPIHHMRAHVLSGGLDKHTNLIYPFLTLLISGGHALLAIVHSPVDFELIGKSENNSPGECLDKLGRKIGLKELSEYKEFHTGAIIEEIASQAKTVEEYTKYQIKMPSIKGVNFDFTHIKSSYLTLLNKIPIDNIDLISLCASIQFSVTAHICSKVHLALETLSARKISVKQLVVSGGVASNQFIKGCLSKVCKVHSIKLITPPKELCTDNGEMIGWNGCEILNYYDNYKVNYKEKNILYNIQDYIYVMNKELIGKDSTNNWGQSKPFKKIVLTSLLPLTDSLIVKKKN</sequence>
<dbReference type="GO" id="GO:0046872">
    <property type="term" value="F:metal ion binding"/>
    <property type="evidence" value="ECO:0007669"/>
    <property type="project" value="UniProtKB-KW"/>
</dbReference>
<evidence type="ECO:0000256" key="1">
    <source>
        <dbReference type="ARBA" id="ARBA00012156"/>
    </source>
</evidence>
<dbReference type="Proteomes" id="UP000035681">
    <property type="component" value="Unplaced"/>
</dbReference>
<reference evidence="9" key="1">
    <citation type="submission" date="2015-08" db="UniProtKB">
        <authorList>
            <consortium name="WormBaseParasite"/>
        </authorList>
    </citation>
    <scope>IDENTIFICATION</scope>
</reference>
<evidence type="ECO:0000256" key="3">
    <source>
        <dbReference type="ARBA" id="ARBA00022694"/>
    </source>
</evidence>
<evidence type="ECO:0000256" key="4">
    <source>
        <dbReference type="ARBA" id="ARBA00022723"/>
    </source>
</evidence>
<dbReference type="GO" id="GO:0005739">
    <property type="term" value="C:mitochondrion"/>
    <property type="evidence" value="ECO:0007669"/>
    <property type="project" value="TreeGrafter"/>
</dbReference>
<evidence type="ECO:0000256" key="5">
    <source>
        <dbReference type="ARBA" id="ARBA00023315"/>
    </source>
</evidence>
<dbReference type="PRINTS" id="PR00789">
    <property type="entry name" value="OSIALOPTASE"/>
</dbReference>
<dbReference type="GO" id="GO:0061711">
    <property type="term" value="F:tRNA N(6)-L-threonylcarbamoyladenine synthase activity"/>
    <property type="evidence" value="ECO:0007669"/>
    <property type="project" value="UniProtKB-EC"/>
</dbReference>
<dbReference type="SUPFAM" id="SSF53067">
    <property type="entry name" value="Actin-like ATPase domain"/>
    <property type="match status" value="1"/>
</dbReference>
<dbReference type="WBParaSite" id="SSTP_0000613200.1">
    <property type="protein sequence ID" value="SSTP_0000613200.1"/>
    <property type="gene ID" value="SSTP_0000613200"/>
</dbReference>
<dbReference type="InterPro" id="IPR017861">
    <property type="entry name" value="KAE1/TsaD"/>
</dbReference>
<dbReference type="NCBIfam" id="TIGR00329">
    <property type="entry name" value="gcp_kae1"/>
    <property type="match status" value="1"/>
</dbReference>
<dbReference type="PANTHER" id="PTHR11735">
    <property type="entry name" value="TRNA N6-ADENOSINE THREONYLCARBAMOYLTRANSFERASE"/>
    <property type="match status" value="1"/>
</dbReference>
<keyword evidence="3" id="KW-0819">tRNA processing</keyword>
<dbReference type="PANTHER" id="PTHR11735:SF6">
    <property type="entry name" value="TRNA N6-ADENOSINE THREONYLCARBAMOYLTRANSFERASE, MITOCHONDRIAL"/>
    <property type="match status" value="1"/>
</dbReference>
<protein>
    <recommendedName>
        <fullName evidence="1">N(6)-L-threonylcarbamoyladenine synthase</fullName>
        <ecNumber evidence="1">2.3.1.234</ecNumber>
    </recommendedName>
</protein>
<evidence type="ECO:0000259" key="7">
    <source>
        <dbReference type="Pfam" id="PF00814"/>
    </source>
</evidence>
<name>A0A0K0E9E9_STRER</name>
<evidence type="ECO:0000313" key="9">
    <source>
        <dbReference type="WBParaSite" id="SSTP_0000613200.1"/>
    </source>
</evidence>
<accession>A0A0K0E9E9</accession>
<dbReference type="GO" id="GO:0008033">
    <property type="term" value="P:tRNA processing"/>
    <property type="evidence" value="ECO:0007669"/>
    <property type="project" value="UniProtKB-KW"/>
</dbReference>
<proteinExistence type="predicted"/>
<evidence type="ECO:0000313" key="8">
    <source>
        <dbReference type="Proteomes" id="UP000035681"/>
    </source>
</evidence>
<evidence type="ECO:0000256" key="2">
    <source>
        <dbReference type="ARBA" id="ARBA00022679"/>
    </source>
</evidence>
<dbReference type="Gene3D" id="3.30.420.40">
    <property type="match status" value="2"/>
</dbReference>
<dbReference type="InterPro" id="IPR043129">
    <property type="entry name" value="ATPase_NBD"/>
</dbReference>
<evidence type="ECO:0000256" key="6">
    <source>
        <dbReference type="ARBA" id="ARBA00048117"/>
    </source>
</evidence>
<keyword evidence="4" id="KW-0479">Metal-binding</keyword>
<dbReference type="EC" id="2.3.1.234" evidence="1"/>
<dbReference type="STRING" id="6248.A0A0K0E9E9"/>
<dbReference type="AlphaFoldDB" id="A0A0K0E9E9"/>
<organism evidence="9">
    <name type="scientific">Strongyloides stercoralis</name>
    <name type="common">Threadworm</name>
    <dbReference type="NCBI Taxonomy" id="6248"/>
    <lineage>
        <taxon>Eukaryota</taxon>
        <taxon>Metazoa</taxon>
        <taxon>Ecdysozoa</taxon>
        <taxon>Nematoda</taxon>
        <taxon>Chromadorea</taxon>
        <taxon>Rhabditida</taxon>
        <taxon>Tylenchina</taxon>
        <taxon>Panagrolaimomorpha</taxon>
        <taxon>Strongyloidoidea</taxon>
        <taxon>Strongyloididae</taxon>
        <taxon>Strongyloides</taxon>
    </lineage>
</organism>
<dbReference type="InterPro" id="IPR000905">
    <property type="entry name" value="Gcp-like_dom"/>
</dbReference>
<comment type="catalytic activity">
    <reaction evidence="6">
        <text>L-threonylcarbamoyladenylate + adenosine(37) in tRNA = N(6)-L-threonylcarbamoyladenosine(37) in tRNA + AMP + H(+)</text>
        <dbReference type="Rhea" id="RHEA:37059"/>
        <dbReference type="Rhea" id="RHEA-COMP:10162"/>
        <dbReference type="Rhea" id="RHEA-COMP:10163"/>
        <dbReference type="ChEBI" id="CHEBI:15378"/>
        <dbReference type="ChEBI" id="CHEBI:73682"/>
        <dbReference type="ChEBI" id="CHEBI:74411"/>
        <dbReference type="ChEBI" id="CHEBI:74418"/>
        <dbReference type="ChEBI" id="CHEBI:456215"/>
        <dbReference type="EC" id="2.3.1.234"/>
    </reaction>
</comment>
<feature type="domain" description="Gcp-like" evidence="7">
    <location>
        <begin position="42"/>
        <end position="340"/>
    </location>
</feature>
<dbReference type="CDD" id="cd24134">
    <property type="entry name" value="ASKHA_NBD_OSGEPL1_QRI7_euk"/>
    <property type="match status" value="1"/>
</dbReference>
<keyword evidence="5" id="KW-0012">Acyltransferase</keyword>
<keyword evidence="2" id="KW-0808">Transferase</keyword>
<dbReference type="WBParaSite" id="TCONS_00002830.p1">
    <property type="protein sequence ID" value="TCONS_00002830.p1"/>
    <property type="gene ID" value="XLOC_002628"/>
</dbReference>
<keyword evidence="8" id="KW-1185">Reference proteome</keyword>